<name>A0A813EQT6_POLGL</name>
<feature type="transmembrane region" description="Helical" evidence="9">
    <location>
        <begin position="50"/>
        <end position="72"/>
    </location>
</feature>
<reference evidence="11" key="1">
    <citation type="submission" date="2021-02" db="EMBL/GenBank/DDBJ databases">
        <authorList>
            <person name="Dougan E. K."/>
            <person name="Rhodes N."/>
            <person name="Thang M."/>
            <person name="Chan C."/>
        </authorList>
    </citation>
    <scope>NUCLEOTIDE SEQUENCE</scope>
</reference>
<dbReference type="PANTHER" id="PTHR10263">
    <property type="entry name" value="V-TYPE PROTON ATPASE PROTEOLIPID SUBUNIT"/>
    <property type="match status" value="1"/>
</dbReference>
<feature type="transmembrane region" description="Helical" evidence="9">
    <location>
        <begin position="93"/>
        <end position="114"/>
    </location>
</feature>
<dbReference type="EMBL" id="CAJNNV010011838">
    <property type="protein sequence ID" value="CAE8600110.1"/>
    <property type="molecule type" value="Genomic_DNA"/>
</dbReference>
<evidence type="ECO:0000256" key="5">
    <source>
        <dbReference type="ARBA" id="ARBA00022781"/>
    </source>
</evidence>
<proteinExistence type="inferred from homology"/>
<organism evidence="11 12">
    <name type="scientific">Polarella glacialis</name>
    <name type="common">Dinoflagellate</name>
    <dbReference type="NCBI Taxonomy" id="89957"/>
    <lineage>
        <taxon>Eukaryota</taxon>
        <taxon>Sar</taxon>
        <taxon>Alveolata</taxon>
        <taxon>Dinophyceae</taxon>
        <taxon>Suessiales</taxon>
        <taxon>Suessiaceae</taxon>
        <taxon>Polarella</taxon>
    </lineage>
</organism>
<comment type="similarity">
    <text evidence="2 9">Belongs to the V-ATPase proteolipid subunit family.</text>
</comment>
<evidence type="ECO:0000256" key="1">
    <source>
        <dbReference type="ARBA" id="ARBA00004141"/>
    </source>
</evidence>
<keyword evidence="3 9" id="KW-0813">Transport</keyword>
<keyword evidence="4 9" id="KW-0812">Transmembrane</keyword>
<dbReference type="CDD" id="cd18177">
    <property type="entry name" value="ATP-synt_Vo_c_ATP6F_rpt1"/>
    <property type="match status" value="1"/>
</dbReference>
<dbReference type="GO" id="GO:0033179">
    <property type="term" value="C:proton-transporting V-type ATPase, V0 domain"/>
    <property type="evidence" value="ECO:0007669"/>
    <property type="project" value="InterPro"/>
</dbReference>
<dbReference type="InterPro" id="IPR035921">
    <property type="entry name" value="F/V-ATP_Csub_sf"/>
</dbReference>
<evidence type="ECO:0000259" key="10">
    <source>
        <dbReference type="Pfam" id="PF00137"/>
    </source>
</evidence>
<dbReference type="InterPro" id="IPR002379">
    <property type="entry name" value="ATPase_proteolipid_c-like_dom"/>
</dbReference>
<dbReference type="PRINTS" id="PR00122">
    <property type="entry name" value="VACATPASE"/>
</dbReference>
<dbReference type="SUPFAM" id="SSF81333">
    <property type="entry name" value="F1F0 ATP synthase subunit C"/>
    <property type="match status" value="2"/>
</dbReference>
<evidence type="ECO:0000256" key="7">
    <source>
        <dbReference type="ARBA" id="ARBA00023065"/>
    </source>
</evidence>
<gene>
    <name evidence="11" type="ORF">PGLA1383_LOCUS18444</name>
</gene>
<comment type="subcellular location">
    <subcellularLocation>
        <location evidence="1">Membrane</location>
        <topology evidence="1">Multi-pass membrane protein</topology>
    </subcellularLocation>
</comment>
<feature type="domain" description="V-ATPase proteolipid subunit C-like" evidence="10">
    <location>
        <begin position="144"/>
        <end position="202"/>
    </location>
</feature>
<evidence type="ECO:0000256" key="2">
    <source>
        <dbReference type="ARBA" id="ARBA00007296"/>
    </source>
</evidence>
<dbReference type="AlphaFoldDB" id="A0A813EQT6"/>
<evidence type="ECO:0000313" key="11">
    <source>
        <dbReference type="EMBL" id="CAE8600110.1"/>
    </source>
</evidence>
<evidence type="ECO:0000256" key="6">
    <source>
        <dbReference type="ARBA" id="ARBA00022989"/>
    </source>
</evidence>
<feature type="domain" description="V-ATPase proteolipid subunit C-like" evidence="10">
    <location>
        <begin position="54"/>
        <end position="113"/>
    </location>
</feature>
<dbReference type="Pfam" id="PF00137">
    <property type="entry name" value="ATP-synt_C"/>
    <property type="match status" value="2"/>
</dbReference>
<dbReference type="GO" id="GO:0046961">
    <property type="term" value="F:proton-transporting ATPase activity, rotational mechanism"/>
    <property type="evidence" value="ECO:0007669"/>
    <property type="project" value="InterPro"/>
</dbReference>
<dbReference type="Gene3D" id="1.20.120.610">
    <property type="entry name" value="lithium bound rotor ring of v- atpase"/>
    <property type="match status" value="1"/>
</dbReference>
<dbReference type="CDD" id="cd18178">
    <property type="entry name" value="ATP-synt_Vo_c_ATP6F_rpt2"/>
    <property type="match status" value="1"/>
</dbReference>
<evidence type="ECO:0000256" key="4">
    <source>
        <dbReference type="ARBA" id="ARBA00022692"/>
    </source>
</evidence>
<dbReference type="OMA" id="IFCEANA"/>
<evidence type="ECO:0000256" key="8">
    <source>
        <dbReference type="ARBA" id="ARBA00023136"/>
    </source>
</evidence>
<keyword evidence="5" id="KW-0375">Hydrogen ion transport</keyword>
<dbReference type="InterPro" id="IPR000245">
    <property type="entry name" value="ATPase_proteolipid_csu"/>
</dbReference>
<feature type="transmembrane region" description="Helical" evidence="9">
    <location>
        <begin position="138"/>
        <end position="171"/>
    </location>
</feature>
<evidence type="ECO:0000256" key="9">
    <source>
        <dbReference type="RuleBase" id="RU363060"/>
    </source>
</evidence>
<keyword evidence="7 9" id="KW-0406">Ion transport</keyword>
<evidence type="ECO:0000256" key="3">
    <source>
        <dbReference type="ARBA" id="ARBA00022448"/>
    </source>
</evidence>
<dbReference type="FunFam" id="1.20.120.610:FF:000002">
    <property type="entry name" value="V-type proton ATPase proteolipid subunit"/>
    <property type="match status" value="1"/>
</dbReference>
<evidence type="ECO:0000313" key="12">
    <source>
        <dbReference type="Proteomes" id="UP000654075"/>
    </source>
</evidence>
<dbReference type="OrthoDB" id="10264021at2759"/>
<dbReference type="Proteomes" id="UP000654075">
    <property type="component" value="Unassembled WGS sequence"/>
</dbReference>
<feature type="transmembrane region" description="Helical" evidence="9">
    <location>
        <begin position="183"/>
        <end position="204"/>
    </location>
</feature>
<accession>A0A813EQT6</accession>
<keyword evidence="12" id="KW-1185">Reference proteome</keyword>
<protein>
    <recommendedName>
        <fullName evidence="10">V-ATPase proteolipid subunit C-like domain-containing protein</fullName>
    </recommendedName>
</protein>
<keyword evidence="8 9" id="KW-0472">Membrane</keyword>
<sequence length="213" mass="22362">MAILEEAVKHTAHHVAEHAKYVAKAVVVPTIAICYDKSYSCVFKAVSPYFWSYMGIALGLGLSVLGAAWGIFLTGSSITGAAIKAPRISSKNLVSIIFCEAVAIYGVIIAIIMANKIEGSEIFDVPTNPKGWQAQTMVAGWCMFCVGLSVGLSNLFCGICVGVSGSGCALGDAQRPELFVKMLIVEIFGSALGLFGVIVGIIQANGAVFPKHV</sequence>
<comment type="caution">
    <text evidence="11">The sequence shown here is derived from an EMBL/GenBank/DDBJ whole genome shotgun (WGS) entry which is preliminary data.</text>
</comment>
<keyword evidence="6 9" id="KW-1133">Transmembrane helix</keyword>